<keyword evidence="7" id="KW-1185">Reference proteome</keyword>
<dbReference type="InterPro" id="IPR031157">
    <property type="entry name" value="G_TR_CS"/>
</dbReference>
<evidence type="ECO:0000256" key="1">
    <source>
        <dbReference type="ARBA" id="ARBA00022741"/>
    </source>
</evidence>
<dbReference type="CDD" id="cd01684">
    <property type="entry name" value="Tet_like_IV"/>
    <property type="match status" value="1"/>
</dbReference>
<comment type="caution">
    <text evidence="6">The sequence shown here is derived from an EMBL/GenBank/DDBJ whole genome shotgun (WGS) entry which is preliminary data.</text>
</comment>
<dbReference type="SUPFAM" id="SSF54980">
    <property type="entry name" value="EF-G C-terminal domain-like"/>
    <property type="match status" value="2"/>
</dbReference>
<dbReference type="SMART" id="SM00838">
    <property type="entry name" value="EFG_C"/>
    <property type="match status" value="1"/>
</dbReference>
<dbReference type="InterPro" id="IPR014721">
    <property type="entry name" value="Ribsml_uS5_D2-typ_fold_subgr"/>
</dbReference>
<dbReference type="Gene3D" id="3.30.230.10">
    <property type="match status" value="1"/>
</dbReference>
<dbReference type="SUPFAM" id="SSF54211">
    <property type="entry name" value="Ribosomal protein S5 domain 2-like"/>
    <property type="match status" value="1"/>
</dbReference>
<dbReference type="EMBL" id="JACOPO010000001">
    <property type="protein sequence ID" value="MBC5721403.1"/>
    <property type="molecule type" value="Genomic_DNA"/>
</dbReference>
<gene>
    <name evidence="6" type="ORF">H8S11_01000</name>
</gene>
<proteinExistence type="predicted"/>
<dbReference type="Proteomes" id="UP000628736">
    <property type="component" value="Unassembled WGS sequence"/>
</dbReference>
<name>A0A8J6M686_9FIRM</name>
<dbReference type="PRINTS" id="PR00315">
    <property type="entry name" value="ELONGATNFCT"/>
</dbReference>
<keyword evidence="3" id="KW-0342">GTP-binding</keyword>
<evidence type="ECO:0000313" key="6">
    <source>
        <dbReference type="EMBL" id="MBC5721403.1"/>
    </source>
</evidence>
<dbReference type="PANTHER" id="PTHR43261:SF1">
    <property type="entry name" value="RIBOSOME-RELEASING FACTOR 2, MITOCHONDRIAL"/>
    <property type="match status" value="1"/>
</dbReference>
<organism evidence="6 7">
    <name type="scientific">Flintibacter hominis</name>
    <dbReference type="NCBI Taxonomy" id="2763048"/>
    <lineage>
        <taxon>Bacteria</taxon>
        <taxon>Bacillati</taxon>
        <taxon>Bacillota</taxon>
        <taxon>Clostridia</taxon>
        <taxon>Eubacteriales</taxon>
        <taxon>Flintibacter</taxon>
    </lineage>
</organism>
<dbReference type="InterPro" id="IPR000640">
    <property type="entry name" value="EFG_V-like"/>
</dbReference>
<evidence type="ECO:0000256" key="4">
    <source>
        <dbReference type="SAM" id="MobiDB-lite"/>
    </source>
</evidence>
<dbReference type="InterPro" id="IPR005517">
    <property type="entry name" value="Transl_elong_EFG/EF2_IV"/>
</dbReference>
<dbReference type="GO" id="GO:0003924">
    <property type="term" value="F:GTPase activity"/>
    <property type="evidence" value="ECO:0007669"/>
    <property type="project" value="InterPro"/>
</dbReference>
<accession>A0A8J6M686</accession>
<dbReference type="GO" id="GO:0005525">
    <property type="term" value="F:GTP binding"/>
    <property type="evidence" value="ECO:0007669"/>
    <property type="project" value="UniProtKB-KW"/>
</dbReference>
<dbReference type="InterPro" id="IPR053905">
    <property type="entry name" value="EF-G-like_DII"/>
</dbReference>
<keyword evidence="1" id="KW-0547">Nucleotide-binding</keyword>
<dbReference type="Pfam" id="PF05991">
    <property type="entry name" value="NYN_YacP"/>
    <property type="match status" value="1"/>
</dbReference>
<dbReference type="PROSITE" id="PS51722">
    <property type="entry name" value="G_TR_2"/>
    <property type="match status" value="1"/>
</dbReference>
<dbReference type="Pfam" id="PF00679">
    <property type="entry name" value="EFG_C"/>
    <property type="match status" value="1"/>
</dbReference>
<dbReference type="Gene3D" id="2.40.30.10">
    <property type="entry name" value="Translation factors"/>
    <property type="match status" value="1"/>
</dbReference>
<dbReference type="Gene3D" id="3.30.70.870">
    <property type="entry name" value="Elongation Factor G (Translational Gtpase), domain 3"/>
    <property type="match status" value="1"/>
</dbReference>
<evidence type="ECO:0000259" key="5">
    <source>
        <dbReference type="PROSITE" id="PS51722"/>
    </source>
</evidence>
<dbReference type="InterPro" id="IPR010298">
    <property type="entry name" value="YacP-like"/>
</dbReference>
<protein>
    <submittedName>
        <fullName evidence="6">NYN domain-containing protein</fullName>
    </submittedName>
</protein>
<dbReference type="Pfam" id="PF00009">
    <property type="entry name" value="GTP_EFTU"/>
    <property type="match status" value="1"/>
</dbReference>
<dbReference type="NCBIfam" id="TIGR00231">
    <property type="entry name" value="small_GTP"/>
    <property type="match status" value="1"/>
</dbReference>
<dbReference type="Gene3D" id="3.40.50.300">
    <property type="entry name" value="P-loop containing nucleotide triphosphate hydrolases"/>
    <property type="match status" value="1"/>
</dbReference>
<dbReference type="InterPro" id="IPR000795">
    <property type="entry name" value="T_Tr_GTP-bd_dom"/>
</dbReference>
<dbReference type="Gene3D" id="3.30.70.240">
    <property type="match status" value="1"/>
</dbReference>
<dbReference type="PRINTS" id="PR01037">
    <property type="entry name" value="TCRTETOQM"/>
</dbReference>
<evidence type="ECO:0000256" key="3">
    <source>
        <dbReference type="ARBA" id="ARBA00023134"/>
    </source>
</evidence>
<dbReference type="InterPro" id="IPR027417">
    <property type="entry name" value="P-loop_NTPase"/>
</dbReference>
<dbReference type="PROSITE" id="PS00301">
    <property type="entry name" value="G_TR_1"/>
    <property type="match status" value="1"/>
</dbReference>
<dbReference type="AlphaFoldDB" id="A0A8J6M686"/>
<feature type="region of interest" description="Disordered" evidence="4">
    <location>
        <begin position="642"/>
        <end position="663"/>
    </location>
</feature>
<sequence>MRRIVMGVLAHVDSGKTTLSEGLLYLSGALRKLGRVDHRDAFLDTDTQERERGITIFSKQAEFSYGGTAFTLLDTPGHVDFSAEMERSLQVLDCAVLVVSGTDGIQGHTRTLWKLLDKHKIPTFLFINKMDLAGSDRDALLAQLQARLDSGCLDFSQGIGSIQEDLAACDEALLEHYLEGMEVTEEDAADLVTRRLIFPCFFGSALKLEGVEELLDGLAAYASAPQYGPEFGARVFKIARDGSDRLTYVKVTGGTLRVRTALGGEGWQEKVNQIRIYSGPKYQTVDEAPAGTVCALTGLTHTRPGDGLGGEAGRWEPELEPPLTYQVILPHGCDVHAMLRNLRQLEEEDPQLRVVWNEALGEIHLRLMGEIQLEVMTRLIRERFGVEVSFGAGSIVYRETISGPVEGVGHFEPLRHYAEVHLLLEPGERGSGLRFASSCSADQLDLNWQRLILTHLEEKEHLGVLTGSPITDMKITLVAGRAHLKHTEGGDFRQATYRAVRQGLMQAESILLEPHYEFQLELPPDCVGRAMTDLQAMGGIVDAPEQEGELVLLSGHGPVAGLRNYWREVASYTRGRGRLNCALRGYEPCADQESIVAQFSYDPERDVENTPDSVFCSHGAGVNVKWSEVRDHMHVDSGLRLGLERPRQAEAPPAGRQRTYSSGSLEQDKELQAIFERTYGKVEPRAFQPQKKPVRTSLSDEKYAIRAQKTGPEYLLVDGYNIIFAWEELKRIAQQDVAAARSTLADILSNYQGFRNCVVILVFDAYKVKGNPGSVEKVNGIYVVYTKEAETADAYIEKTTYDLGRDHRVRVATSDGLEQMIILGHGALRLSARAFKAEVEESQGQIAKLVAQHNQGNREWNKLGRTARITGKDL</sequence>
<dbReference type="Pfam" id="PF03764">
    <property type="entry name" value="EFG_IV"/>
    <property type="match status" value="1"/>
</dbReference>
<dbReference type="InterPro" id="IPR005225">
    <property type="entry name" value="Small_GTP-bd"/>
</dbReference>
<dbReference type="GO" id="GO:0032790">
    <property type="term" value="P:ribosome disassembly"/>
    <property type="evidence" value="ECO:0007669"/>
    <property type="project" value="TreeGrafter"/>
</dbReference>
<dbReference type="SMART" id="SM00889">
    <property type="entry name" value="EFG_IV"/>
    <property type="match status" value="1"/>
</dbReference>
<dbReference type="SUPFAM" id="SSF50447">
    <property type="entry name" value="Translation proteins"/>
    <property type="match status" value="1"/>
</dbReference>
<evidence type="ECO:0000256" key="2">
    <source>
        <dbReference type="ARBA" id="ARBA00022917"/>
    </source>
</evidence>
<dbReference type="Pfam" id="PF22042">
    <property type="entry name" value="EF-G_D2"/>
    <property type="match status" value="1"/>
</dbReference>
<reference evidence="6" key="1">
    <citation type="submission" date="2020-08" db="EMBL/GenBank/DDBJ databases">
        <title>Genome public.</title>
        <authorList>
            <person name="Liu C."/>
            <person name="Sun Q."/>
        </authorList>
    </citation>
    <scope>NUCLEOTIDE SEQUENCE</scope>
    <source>
        <strain evidence="6">NSJ-23</strain>
    </source>
</reference>
<dbReference type="InterPro" id="IPR035647">
    <property type="entry name" value="EFG_III/V"/>
</dbReference>
<dbReference type="RefSeq" id="WP_186852145.1">
    <property type="nucleotide sequence ID" value="NZ_JACOPO010000001.1"/>
</dbReference>
<keyword evidence="2" id="KW-0648">Protein biosynthesis</keyword>
<feature type="domain" description="Tr-type G" evidence="5">
    <location>
        <begin position="1"/>
        <end position="226"/>
    </location>
</feature>
<dbReference type="PANTHER" id="PTHR43261">
    <property type="entry name" value="TRANSLATION ELONGATION FACTOR G-RELATED"/>
    <property type="match status" value="1"/>
</dbReference>
<dbReference type="InterPro" id="IPR020568">
    <property type="entry name" value="Ribosomal_Su5_D2-typ_SF"/>
</dbReference>
<dbReference type="Pfam" id="PF14492">
    <property type="entry name" value="EFG_III"/>
    <property type="match status" value="1"/>
</dbReference>
<dbReference type="CDD" id="cd10912">
    <property type="entry name" value="PIN_YacP-like"/>
    <property type="match status" value="1"/>
</dbReference>
<dbReference type="SUPFAM" id="SSF52540">
    <property type="entry name" value="P-loop containing nucleoside triphosphate hydrolases"/>
    <property type="match status" value="1"/>
</dbReference>
<dbReference type="InterPro" id="IPR009000">
    <property type="entry name" value="Transl_B-barrel_sf"/>
</dbReference>
<evidence type="ECO:0000313" key="7">
    <source>
        <dbReference type="Proteomes" id="UP000628736"/>
    </source>
</evidence>
<dbReference type="GO" id="GO:0006412">
    <property type="term" value="P:translation"/>
    <property type="evidence" value="ECO:0007669"/>
    <property type="project" value="UniProtKB-KW"/>
</dbReference>
<dbReference type="InterPro" id="IPR041095">
    <property type="entry name" value="EFG_II"/>
</dbReference>